<dbReference type="GO" id="GO:0005675">
    <property type="term" value="C:transcription factor TFIIH holo complex"/>
    <property type="evidence" value="ECO:0007669"/>
    <property type="project" value="TreeGrafter"/>
</dbReference>
<dbReference type="InterPro" id="IPR004598">
    <property type="entry name" value="TFIIH_p52/Tfb2"/>
</dbReference>
<dbReference type="FunFam" id="3.30.70.2610:FF:000001">
    <property type="entry name" value="General transcription factor IIH subunit 4"/>
    <property type="match status" value="1"/>
</dbReference>
<evidence type="ECO:0000256" key="1">
    <source>
        <dbReference type="ARBA" id="ARBA00002817"/>
    </source>
</evidence>
<keyword evidence="8 9" id="KW-0539">Nucleus</keyword>
<evidence type="ECO:0000256" key="9">
    <source>
        <dbReference type="RuleBase" id="RU364024"/>
    </source>
</evidence>
<evidence type="ECO:0000256" key="6">
    <source>
        <dbReference type="ARBA" id="ARBA00023163"/>
    </source>
</evidence>
<reference evidence="11 12" key="1">
    <citation type="submission" date="2014-03" db="EMBL/GenBank/DDBJ databases">
        <title>The genome of Kluyveromyces dobzhanskii.</title>
        <authorList>
            <person name="Nystedt B."/>
            <person name="Astrom S."/>
        </authorList>
    </citation>
    <scope>NUCLEOTIDE SEQUENCE [LARGE SCALE GENOMIC DNA]</scope>
    <source>
        <strain evidence="11 12">CBS 2104</strain>
    </source>
</reference>
<evidence type="ECO:0000256" key="7">
    <source>
        <dbReference type="ARBA" id="ARBA00023204"/>
    </source>
</evidence>
<evidence type="ECO:0000259" key="10">
    <source>
        <dbReference type="Pfam" id="PF18307"/>
    </source>
</evidence>
<evidence type="ECO:0000256" key="5">
    <source>
        <dbReference type="ARBA" id="ARBA00023015"/>
    </source>
</evidence>
<dbReference type="OrthoDB" id="364513at2759"/>
<dbReference type="Pfam" id="PF03849">
    <property type="entry name" value="Tfb2"/>
    <property type="match status" value="1"/>
</dbReference>
<name>A0A0A8LAZ5_9SACH</name>
<evidence type="ECO:0000256" key="2">
    <source>
        <dbReference type="ARBA" id="ARBA00004123"/>
    </source>
</evidence>
<comment type="subcellular location">
    <subcellularLocation>
        <location evidence="2 9">Nucleus</location>
    </subcellularLocation>
</comment>
<evidence type="ECO:0000256" key="3">
    <source>
        <dbReference type="ARBA" id="ARBA00007132"/>
    </source>
</evidence>
<comment type="function">
    <text evidence="1">Component of the general transcription and DNA repair factor IIH (TFIIH) core complex, which is involved in general and transcription-coupled nucleotide excision repair (NER) of damaged DNA and, when complexed to TFIIK, in RNA transcription by RNA polymerase II. In NER, TFIIH acts by opening DNA around the lesion to allow the excision of the damaged oligonucleotide and its replacement by a new DNA fragment. In transcription, TFIIH has an essential role in transcription initiation. When the pre-initiation complex (PIC) has been established, TFIIH is required for promoter opening and promoter escape. Phosphorylation of the C-terminal tail (CTD) of the largest subunit of RNA polymerase II by the kinase module TFIIK controls the initiation of transcription.</text>
</comment>
<protein>
    <recommendedName>
        <fullName evidence="9">RNA polymerase II transcription factor B subunit 2</fullName>
    </recommendedName>
</protein>
<sequence length="496" mass="56605">MSLNLFKTTVNDYLEGLPEGVQSRLYESPATCLAIYRLLSPMAKFFIMSMLFQDHDVSLRDLDKWVKLDAKYLLQYSIKSMKSLNLIIEGETKQPLMIQLNPIFKKSFKNVLTGGEINNSFGDVADDDTSPVSTATLDQYSAEKWETILHYMVGTPNTNTPGGKVLDLLQHSGLMEEAEYGELKITNQGFQFLLQDVNAQMWTLLLQYLKMAETLQMDPVDVLNFIFMLGALQLGKAYKCDQLSNTQRIMLQDMRDYGLIYQNQQDFAKFYPTRLATLLTSDTKAFRSASVAIDNVLNKANEAATVDGDGVQDESAENTQDGALIIETNFKLYSYSNSPLQIAILSLFAHLKTRFANMVIGQLTRESVRNALMNGITAEQIIAYLETHAHPKMRRLAEENLTKKLELDPSIKETLQVLPPTVVDQIRLWQLELDRIISYEGYLYTDFDSYQEYQTVADYAKDIGILLWQNDKKKLFFVSTEGNSQVLDFHRRNFKK</sequence>
<dbReference type="PANTHER" id="PTHR13152:SF0">
    <property type="entry name" value="GENERAL TRANSCRIPTION FACTOR IIH SUBUNIT 4"/>
    <property type="match status" value="1"/>
</dbReference>
<evidence type="ECO:0000313" key="11">
    <source>
        <dbReference type="EMBL" id="CDO95253.1"/>
    </source>
</evidence>
<gene>
    <name evidence="11" type="ORF">KLDO_g3500</name>
</gene>
<dbReference type="EMBL" id="CCBQ010000044">
    <property type="protein sequence ID" value="CDO95253.1"/>
    <property type="molecule type" value="Genomic_DNA"/>
</dbReference>
<comment type="similarity">
    <text evidence="3 9">Belongs to the TFB2 family.</text>
</comment>
<dbReference type="GO" id="GO:0006366">
    <property type="term" value="P:transcription by RNA polymerase II"/>
    <property type="evidence" value="ECO:0007669"/>
    <property type="project" value="UniProtKB-ARBA"/>
</dbReference>
<keyword evidence="6 9" id="KW-0804">Transcription</keyword>
<feature type="domain" description="Transcription factor Tfb2 C-terminal" evidence="10">
    <location>
        <begin position="424"/>
        <end position="490"/>
    </location>
</feature>
<dbReference type="InterPro" id="IPR040662">
    <property type="entry name" value="Tfb2_C"/>
</dbReference>
<dbReference type="Pfam" id="PF18307">
    <property type="entry name" value="Tfb2_C"/>
    <property type="match status" value="1"/>
</dbReference>
<dbReference type="NCBIfam" id="TIGR00625">
    <property type="entry name" value="tfb2"/>
    <property type="match status" value="1"/>
</dbReference>
<comment type="function">
    <text evidence="9">Component of the general transcription and DNA repair factor IIH (TFIIH) core complex which is involved in general and transcription-coupled nucleotide excision repair (NER) of damaged DNA.</text>
</comment>
<organism evidence="11 12">
    <name type="scientific">Kluyveromyces dobzhanskii CBS 2104</name>
    <dbReference type="NCBI Taxonomy" id="1427455"/>
    <lineage>
        <taxon>Eukaryota</taxon>
        <taxon>Fungi</taxon>
        <taxon>Dikarya</taxon>
        <taxon>Ascomycota</taxon>
        <taxon>Saccharomycotina</taxon>
        <taxon>Saccharomycetes</taxon>
        <taxon>Saccharomycetales</taxon>
        <taxon>Saccharomycetaceae</taxon>
        <taxon>Kluyveromyces</taxon>
    </lineage>
</organism>
<accession>A0A0A8LAZ5</accession>
<proteinExistence type="inferred from homology"/>
<dbReference type="Proteomes" id="UP000031516">
    <property type="component" value="Unassembled WGS sequence"/>
</dbReference>
<comment type="caution">
    <text evidence="11">The sequence shown here is derived from an EMBL/GenBank/DDBJ whole genome shotgun (WGS) entry which is preliminary data.</text>
</comment>
<keyword evidence="5 9" id="KW-0805">Transcription regulation</keyword>
<keyword evidence="4 9" id="KW-0227">DNA damage</keyword>
<dbReference type="PANTHER" id="PTHR13152">
    <property type="entry name" value="TFIIH, POLYPEPTIDE 4"/>
    <property type="match status" value="1"/>
</dbReference>
<keyword evidence="12" id="KW-1185">Reference proteome</keyword>
<keyword evidence="7 9" id="KW-0234">DNA repair</keyword>
<dbReference type="GO" id="GO:0003690">
    <property type="term" value="F:double-stranded DNA binding"/>
    <property type="evidence" value="ECO:0007669"/>
    <property type="project" value="TreeGrafter"/>
</dbReference>
<dbReference type="GO" id="GO:0006289">
    <property type="term" value="P:nucleotide-excision repair"/>
    <property type="evidence" value="ECO:0007669"/>
    <property type="project" value="InterPro"/>
</dbReference>
<dbReference type="GO" id="GO:0001671">
    <property type="term" value="F:ATPase activator activity"/>
    <property type="evidence" value="ECO:0007669"/>
    <property type="project" value="InterPro"/>
</dbReference>
<dbReference type="GO" id="GO:0000439">
    <property type="term" value="C:transcription factor TFIIH core complex"/>
    <property type="evidence" value="ECO:0007669"/>
    <property type="project" value="InterPro"/>
</dbReference>
<dbReference type="AlphaFoldDB" id="A0A0A8LAZ5"/>
<evidence type="ECO:0000256" key="4">
    <source>
        <dbReference type="ARBA" id="ARBA00022763"/>
    </source>
</evidence>
<dbReference type="Gene3D" id="3.30.70.2610">
    <property type="match status" value="1"/>
</dbReference>
<evidence type="ECO:0000313" key="12">
    <source>
        <dbReference type="Proteomes" id="UP000031516"/>
    </source>
</evidence>
<evidence type="ECO:0000256" key="8">
    <source>
        <dbReference type="ARBA" id="ARBA00023242"/>
    </source>
</evidence>